<reference evidence="9" key="1">
    <citation type="submission" date="2021-07" db="EMBL/GenBank/DDBJ databases">
        <title>Complete genome sequencing of a Clostridium isolate.</title>
        <authorList>
            <person name="Ueki A."/>
            <person name="Tonouchi A."/>
        </authorList>
    </citation>
    <scope>NUCLEOTIDE SEQUENCE [LARGE SCALE GENOMIC DNA]</scope>
    <source>
        <strain evidence="9">C5S11</strain>
    </source>
</reference>
<evidence type="ECO:0000256" key="3">
    <source>
        <dbReference type="ARBA" id="ARBA00022692"/>
    </source>
</evidence>
<evidence type="ECO:0000256" key="1">
    <source>
        <dbReference type="ARBA" id="ARBA00004651"/>
    </source>
</evidence>
<comment type="subcellular location">
    <subcellularLocation>
        <location evidence="1">Cell membrane</location>
        <topology evidence="1">Multi-pass membrane protein</topology>
    </subcellularLocation>
</comment>
<dbReference type="Pfam" id="PF02687">
    <property type="entry name" value="FtsX"/>
    <property type="match status" value="1"/>
</dbReference>
<dbReference type="InterPro" id="IPR003838">
    <property type="entry name" value="ABC3_permease_C"/>
</dbReference>
<gene>
    <name evidence="8" type="primary">ftsX_1</name>
    <name evidence="8" type="ORF">psyc5s11_41700</name>
</gene>
<organism evidence="8 9">
    <name type="scientific">Clostridium gelidum</name>
    <dbReference type="NCBI Taxonomy" id="704125"/>
    <lineage>
        <taxon>Bacteria</taxon>
        <taxon>Bacillati</taxon>
        <taxon>Bacillota</taxon>
        <taxon>Clostridia</taxon>
        <taxon>Eubacteriales</taxon>
        <taxon>Clostridiaceae</taxon>
        <taxon>Clostridium</taxon>
    </lineage>
</organism>
<dbReference type="PANTHER" id="PTHR47755:SF1">
    <property type="entry name" value="CELL DIVISION PROTEIN FTSX"/>
    <property type="match status" value="1"/>
</dbReference>
<protein>
    <submittedName>
        <fullName evidence="8">Cell division protein FtsX</fullName>
    </submittedName>
</protein>
<evidence type="ECO:0000313" key="9">
    <source>
        <dbReference type="Proteomes" id="UP000824633"/>
    </source>
</evidence>
<evidence type="ECO:0000256" key="2">
    <source>
        <dbReference type="ARBA" id="ARBA00022475"/>
    </source>
</evidence>
<feature type="transmembrane region" description="Helical" evidence="6">
    <location>
        <begin position="21"/>
        <end position="46"/>
    </location>
</feature>
<feature type="transmembrane region" description="Helical" evidence="6">
    <location>
        <begin position="196"/>
        <end position="219"/>
    </location>
</feature>
<feature type="transmembrane region" description="Helical" evidence="6">
    <location>
        <begin position="239"/>
        <end position="266"/>
    </location>
</feature>
<dbReference type="GO" id="GO:0051301">
    <property type="term" value="P:cell division"/>
    <property type="evidence" value="ECO:0007669"/>
    <property type="project" value="UniProtKB-KW"/>
</dbReference>
<keyword evidence="8" id="KW-0132">Cell division</keyword>
<dbReference type="RefSeq" id="WP_224034397.1">
    <property type="nucleotide sequence ID" value="NZ_AP024849.1"/>
</dbReference>
<keyword evidence="4 6" id="KW-1133">Transmembrane helix</keyword>
<keyword evidence="5 6" id="KW-0472">Membrane</keyword>
<proteinExistence type="predicted"/>
<dbReference type="Proteomes" id="UP000824633">
    <property type="component" value="Chromosome"/>
</dbReference>
<keyword evidence="2" id="KW-1003">Cell membrane</keyword>
<keyword evidence="3 6" id="KW-0812">Transmembrane</keyword>
<dbReference type="InterPro" id="IPR004513">
    <property type="entry name" value="FtsX"/>
</dbReference>
<evidence type="ECO:0000259" key="7">
    <source>
        <dbReference type="Pfam" id="PF02687"/>
    </source>
</evidence>
<evidence type="ECO:0000256" key="6">
    <source>
        <dbReference type="SAM" id="Phobius"/>
    </source>
</evidence>
<dbReference type="PIRSF" id="PIRSF003097">
    <property type="entry name" value="FtsX"/>
    <property type="match status" value="1"/>
</dbReference>
<name>A0ABN6J2X8_9CLOT</name>
<dbReference type="PANTHER" id="PTHR47755">
    <property type="entry name" value="CELL DIVISION PROTEIN FTSX"/>
    <property type="match status" value="1"/>
</dbReference>
<keyword evidence="9" id="KW-1185">Reference proteome</keyword>
<evidence type="ECO:0000256" key="5">
    <source>
        <dbReference type="ARBA" id="ARBA00023136"/>
    </source>
</evidence>
<dbReference type="EMBL" id="AP024849">
    <property type="protein sequence ID" value="BCZ48103.1"/>
    <property type="molecule type" value="Genomic_DNA"/>
</dbReference>
<sequence length="272" mass="30569">MRISTLNSFFKDALKNLRRNLTSSIASIAIVMSMLFLLGSFLLFIFNIKMGIIGVYSEFEILVTLKDDIKITDQQNIYNKIKAANGVTDITFKNNIPLSASYIIKVNGSDDIPKVISQINELQGINEINGGKILPSKIVTITILIQLLGVILFLTLLVASFILIKNTLKLAMYTRRDEISIMQYLGATDWFIRWPFIFEGIIIGFLGAMSAVSVMYFLYRSVYRQVTPYVATTISFIDPSFILTTISWSFILIGIILGTIGSIFAIRKFLIV</sequence>
<evidence type="ECO:0000313" key="8">
    <source>
        <dbReference type="EMBL" id="BCZ48103.1"/>
    </source>
</evidence>
<accession>A0ABN6J2X8</accession>
<evidence type="ECO:0000256" key="4">
    <source>
        <dbReference type="ARBA" id="ARBA00022989"/>
    </source>
</evidence>
<feature type="transmembrane region" description="Helical" evidence="6">
    <location>
        <begin position="138"/>
        <end position="164"/>
    </location>
</feature>
<feature type="domain" description="ABC3 transporter permease C-terminal" evidence="7">
    <location>
        <begin position="151"/>
        <end position="263"/>
    </location>
</feature>
<keyword evidence="8" id="KW-0131">Cell cycle</keyword>